<sequence>MNGGCQTYPTHDGSSRVYPCLQINGCSFFQQYRYTPGAVAESRQDIALPPLSIIRLDQPPDASIGRRSFFEDKSLTENIKADTLNLPVRPPLLLRPSSRELQNALARPVGRININTGVLAAASGTQAFLSPLSIFRPSPEVVLLNTCWLLSLSTQSTPDDQDWYVLLRWILRPVPVPVIELPLSSRRCRDCSYLSRLI</sequence>
<comment type="caution">
    <text evidence="1">The sequence shown here is derived from an EMBL/GenBank/DDBJ whole genome shotgun (WGS) entry which is preliminary data.</text>
</comment>
<organism evidence="1 2">
    <name type="scientific">Auriscalpium vulgare</name>
    <dbReference type="NCBI Taxonomy" id="40419"/>
    <lineage>
        <taxon>Eukaryota</taxon>
        <taxon>Fungi</taxon>
        <taxon>Dikarya</taxon>
        <taxon>Basidiomycota</taxon>
        <taxon>Agaricomycotina</taxon>
        <taxon>Agaricomycetes</taxon>
        <taxon>Russulales</taxon>
        <taxon>Auriscalpiaceae</taxon>
        <taxon>Auriscalpium</taxon>
    </lineage>
</organism>
<keyword evidence="2" id="KW-1185">Reference proteome</keyword>
<accession>A0ACB8S2S8</accession>
<dbReference type="Proteomes" id="UP000814033">
    <property type="component" value="Unassembled WGS sequence"/>
</dbReference>
<reference evidence="1" key="1">
    <citation type="submission" date="2021-02" db="EMBL/GenBank/DDBJ databases">
        <authorList>
            <consortium name="DOE Joint Genome Institute"/>
            <person name="Ahrendt S."/>
            <person name="Looney B.P."/>
            <person name="Miyauchi S."/>
            <person name="Morin E."/>
            <person name="Drula E."/>
            <person name="Courty P.E."/>
            <person name="Chicoki N."/>
            <person name="Fauchery L."/>
            <person name="Kohler A."/>
            <person name="Kuo A."/>
            <person name="Labutti K."/>
            <person name="Pangilinan J."/>
            <person name="Lipzen A."/>
            <person name="Riley R."/>
            <person name="Andreopoulos W."/>
            <person name="He G."/>
            <person name="Johnson J."/>
            <person name="Barry K.W."/>
            <person name="Grigoriev I.V."/>
            <person name="Nagy L."/>
            <person name="Hibbett D."/>
            <person name="Henrissat B."/>
            <person name="Matheny P.B."/>
            <person name="Labbe J."/>
            <person name="Martin F."/>
        </authorList>
    </citation>
    <scope>NUCLEOTIDE SEQUENCE</scope>
    <source>
        <strain evidence="1">FP105234-sp</strain>
    </source>
</reference>
<proteinExistence type="predicted"/>
<evidence type="ECO:0000313" key="2">
    <source>
        <dbReference type="Proteomes" id="UP000814033"/>
    </source>
</evidence>
<reference evidence="1" key="2">
    <citation type="journal article" date="2022" name="New Phytol.">
        <title>Evolutionary transition to the ectomycorrhizal habit in the genomes of a hyperdiverse lineage of mushroom-forming fungi.</title>
        <authorList>
            <person name="Looney B."/>
            <person name="Miyauchi S."/>
            <person name="Morin E."/>
            <person name="Drula E."/>
            <person name="Courty P.E."/>
            <person name="Kohler A."/>
            <person name="Kuo A."/>
            <person name="LaButti K."/>
            <person name="Pangilinan J."/>
            <person name="Lipzen A."/>
            <person name="Riley R."/>
            <person name="Andreopoulos W."/>
            <person name="He G."/>
            <person name="Johnson J."/>
            <person name="Nolan M."/>
            <person name="Tritt A."/>
            <person name="Barry K.W."/>
            <person name="Grigoriev I.V."/>
            <person name="Nagy L.G."/>
            <person name="Hibbett D."/>
            <person name="Henrissat B."/>
            <person name="Matheny P.B."/>
            <person name="Labbe J."/>
            <person name="Martin F.M."/>
        </authorList>
    </citation>
    <scope>NUCLEOTIDE SEQUENCE</scope>
    <source>
        <strain evidence="1">FP105234-sp</strain>
    </source>
</reference>
<evidence type="ECO:0000313" key="1">
    <source>
        <dbReference type="EMBL" id="KAI0050373.1"/>
    </source>
</evidence>
<dbReference type="EMBL" id="MU275862">
    <property type="protein sequence ID" value="KAI0050373.1"/>
    <property type="molecule type" value="Genomic_DNA"/>
</dbReference>
<name>A0ACB8S2S8_9AGAM</name>
<protein>
    <submittedName>
        <fullName evidence="1">Uncharacterized protein</fullName>
    </submittedName>
</protein>
<gene>
    <name evidence="1" type="ORF">FA95DRAFT_619973</name>
</gene>